<evidence type="ECO:0000256" key="1">
    <source>
        <dbReference type="ARBA" id="ARBA00006068"/>
    </source>
</evidence>
<sequence>MNPRTSGLPPREGGQRKKSGRPQGGKKKVRKGRAFLKFLLTLIILAVLIVGGYFGYLYWKVNQVIDTTGTSKSVPAEKSAKVKPLSVLLMGTDYRPETGTHLTDVMMVIAFNPDTKSATIVSLPRDTRFKAKGYGTGKINSFYPNILAETKDPIKAGDTMKKLMGDYFDLELDYVTVLNFQGFRDVVDALKGVDVNVDMNMCYRDKADGTDINLKKGPAHLDGKDALDYVRYRKSNCKPKTKGSDDFDRNRRQNEVLHALIDQAKSFNGVVGAAGVIEAVGKNMDTDFESEQLKDMIATYWNISKENVHFMPVTGEWKSPYVYINDDELTKAKKALQDEMAGKVTQAVTN</sequence>
<dbReference type="AlphaFoldDB" id="A0A3S1BCM1"/>
<feature type="compositionally biased region" description="Basic residues" evidence="2">
    <location>
        <begin position="16"/>
        <end position="28"/>
    </location>
</feature>
<comment type="similarity">
    <text evidence="1">Belongs to the LytR/CpsA/Psr (LCP) family.</text>
</comment>
<dbReference type="Pfam" id="PF03816">
    <property type="entry name" value="LytR_cpsA_psr"/>
    <property type="match status" value="1"/>
</dbReference>
<feature type="domain" description="Cell envelope-related transcriptional attenuator" evidence="4">
    <location>
        <begin position="103"/>
        <end position="265"/>
    </location>
</feature>
<evidence type="ECO:0000313" key="5">
    <source>
        <dbReference type="EMBL" id="RUT36403.1"/>
    </source>
</evidence>
<organism evidence="5 6">
    <name type="scientific">Paenibacillus zeisoli</name>
    <dbReference type="NCBI Taxonomy" id="2496267"/>
    <lineage>
        <taxon>Bacteria</taxon>
        <taxon>Bacillati</taxon>
        <taxon>Bacillota</taxon>
        <taxon>Bacilli</taxon>
        <taxon>Bacillales</taxon>
        <taxon>Paenibacillaceae</taxon>
        <taxon>Paenibacillus</taxon>
    </lineage>
</organism>
<dbReference type="PANTHER" id="PTHR33392:SF6">
    <property type="entry name" value="POLYISOPRENYL-TEICHOIC ACID--PEPTIDOGLYCAN TEICHOIC ACID TRANSFERASE TAGU"/>
    <property type="match status" value="1"/>
</dbReference>
<evidence type="ECO:0000259" key="4">
    <source>
        <dbReference type="Pfam" id="PF03816"/>
    </source>
</evidence>
<evidence type="ECO:0000313" key="6">
    <source>
        <dbReference type="Proteomes" id="UP000272464"/>
    </source>
</evidence>
<dbReference type="PANTHER" id="PTHR33392">
    <property type="entry name" value="POLYISOPRENYL-TEICHOIC ACID--PEPTIDOGLYCAN TEICHOIC ACID TRANSFERASE TAGU"/>
    <property type="match status" value="1"/>
</dbReference>
<reference evidence="5 6" key="1">
    <citation type="submission" date="2018-12" db="EMBL/GenBank/DDBJ databases">
        <authorList>
            <person name="Sun L."/>
            <person name="Chen Z."/>
        </authorList>
    </citation>
    <scope>NUCLEOTIDE SEQUENCE [LARGE SCALE GENOMIC DNA]</scope>
    <source>
        <strain evidence="5 6">3-5-3</strain>
    </source>
</reference>
<accession>A0A3S1BCM1</accession>
<dbReference type="Gene3D" id="3.40.630.190">
    <property type="entry name" value="LCP protein"/>
    <property type="match status" value="1"/>
</dbReference>
<proteinExistence type="inferred from homology"/>
<dbReference type="InterPro" id="IPR004474">
    <property type="entry name" value="LytR_CpsA_psr"/>
</dbReference>
<dbReference type="Proteomes" id="UP000272464">
    <property type="component" value="Unassembled WGS sequence"/>
</dbReference>
<feature type="transmembrane region" description="Helical" evidence="3">
    <location>
        <begin position="35"/>
        <end position="59"/>
    </location>
</feature>
<protein>
    <submittedName>
        <fullName evidence="5">LytR family transcriptional regulator</fullName>
    </submittedName>
</protein>
<evidence type="ECO:0000256" key="2">
    <source>
        <dbReference type="SAM" id="MobiDB-lite"/>
    </source>
</evidence>
<dbReference type="OrthoDB" id="27330at2"/>
<keyword evidence="3" id="KW-1133">Transmembrane helix</keyword>
<comment type="caution">
    <text evidence="5">The sequence shown here is derived from an EMBL/GenBank/DDBJ whole genome shotgun (WGS) entry which is preliminary data.</text>
</comment>
<dbReference type="InterPro" id="IPR050922">
    <property type="entry name" value="LytR/CpsA/Psr_CW_biosynth"/>
</dbReference>
<keyword evidence="6" id="KW-1185">Reference proteome</keyword>
<dbReference type="NCBIfam" id="TIGR00350">
    <property type="entry name" value="lytR_cpsA_psr"/>
    <property type="match status" value="1"/>
</dbReference>
<dbReference type="RefSeq" id="WP_127198094.1">
    <property type="nucleotide sequence ID" value="NZ_RZNX01000001.1"/>
</dbReference>
<keyword evidence="3" id="KW-0812">Transmembrane</keyword>
<name>A0A3S1BCM1_9BACL</name>
<dbReference type="EMBL" id="RZNX01000001">
    <property type="protein sequence ID" value="RUT36403.1"/>
    <property type="molecule type" value="Genomic_DNA"/>
</dbReference>
<keyword evidence="3" id="KW-0472">Membrane</keyword>
<gene>
    <name evidence="5" type="ORF">EJP77_05350</name>
</gene>
<feature type="region of interest" description="Disordered" evidence="2">
    <location>
        <begin position="1"/>
        <end position="28"/>
    </location>
</feature>
<evidence type="ECO:0000256" key="3">
    <source>
        <dbReference type="SAM" id="Phobius"/>
    </source>
</evidence>